<dbReference type="Proteomes" id="UP000192328">
    <property type="component" value="Unassembled WGS sequence"/>
</dbReference>
<reference evidence="1" key="1">
    <citation type="submission" date="2017-04" db="EMBL/GenBank/DDBJ databases">
        <authorList>
            <person name="Varghese N."/>
            <person name="Submissions S."/>
        </authorList>
    </citation>
    <scope>NUCLEOTIDE SEQUENCE</scope>
    <source>
        <strain evidence="1">WTE2008</strain>
    </source>
</reference>
<comment type="caution">
    <text evidence="1">The sequence shown here is derived from an EMBL/GenBank/DDBJ whole genome shotgun (WGS) entry which is preliminary data.</text>
</comment>
<proteinExistence type="predicted"/>
<evidence type="ECO:0000313" key="1">
    <source>
        <dbReference type="EMBL" id="SMC58079.1"/>
    </source>
</evidence>
<sequence length="458" mass="52073">MDKNTAMENLARALQEKDGFNGAWLYAENGEIVSKGALGFRDPENTLPITEDTIFQLASISKQFTATAVMLLMRQSLLSPEDRITKYFPELAAYEGVTVRHLLNHTSGIPDYFDDADWFIKIWKEEKRVPCNDEILSFLLETKAKPYFAPGEGLHYSNTGYNLLALLVERLSGVPFEEFLQKNIFEPAGMTSTRCCHIRRDGVPFENYARATVFEDDKWVADIDSAEDGEVVAFDGLNGDDYVYTNIFDMLRWDRALREGKVLTAEEQQIMYTPGRLNNCEDAVYDEDDGLGYGFGWGIGHDEKYGLIVSHSGGMPGVATWFERFIDADRVLVILANRDYRDVRAYLGYWNGMEAIARDKEPEPIVSIEDIALKSVDKSKWNSFCGKYEHPEDADFIVDEVFLRNDELYAKAIDEDGDEVEFMLYPIGENEFGRKGGMLKLTFSDSCVAYDELTCKKL</sequence>
<protein>
    <submittedName>
        <fullName evidence="1">CubicO group peptidase, beta-lactamase class C family</fullName>
    </submittedName>
</protein>
<name>A0AC61PLD6_9FIRM</name>
<organism evidence="1 2">
    <name type="scientific">Aristaeella lactis</name>
    <dbReference type="NCBI Taxonomy" id="3046383"/>
    <lineage>
        <taxon>Bacteria</taxon>
        <taxon>Bacillati</taxon>
        <taxon>Bacillota</taxon>
        <taxon>Clostridia</taxon>
        <taxon>Eubacteriales</taxon>
        <taxon>Aristaeellaceae</taxon>
        <taxon>Aristaeella</taxon>
    </lineage>
</organism>
<gene>
    <name evidence="1" type="ORF">SAMN06297397_1524</name>
</gene>
<evidence type="ECO:0000313" key="2">
    <source>
        <dbReference type="Proteomes" id="UP000192328"/>
    </source>
</evidence>
<dbReference type="EMBL" id="FWXZ01000002">
    <property type="protein sequence ID" value="SMC58079.1"/>
    <property type="molecule type" value="Genomic_DNA"/>
</dbReference>
<keyword evidence="2" id="KW-1185">Reference proteome</keyword>
<accession>A0AC61PLD6</accession>